<evidence type="ECO:0000313" key="3">
    <source>
        <dbReference type="Proteomes" id="UP001323617"/>
    </source>
</evidence>
<feature type="compositionally biased region" description="Basic and acidic residues" evidence="1">
    <location>
        <begin position="256"/>
        <end position="291"/>
    </location>
</feature>
<protein>
    <submittedName>
        <fullName evidence="2">Uncharacterized protein</fullName>
    </submittedName>
</protein>
<evidence type="ECO:0000256" key="1">
    <source>
        <dbReference type="SAM" id="MobiDB-lite"/>
    </source>
</evidence>
<reference evidence="2 3" key="1">
    <citation type="journal article" date="2023" name="bioRxiv">
        <title>High-quality genome assemblies of four members of thePodospora anserinaspecies complex.</title>
        <authorList>
            <person name="Ament-Velasquez S.L."/>
            <person name="Vogan A.A."/>
            <person name="Wallerman O."/>
            <person name="Hartmann F."/>
            <person name="Gautier V."/>
            <person name="Silar P."/>
            <person name="Giraud T."/>
            <person name="Johannesson H."/>
        </authorList>
    </citation>
    <scope>NUCLEOTIDE SEQUENCE [LARGE SCALE GENOMIC DNA]</scope>
    <source>
        <strain evidence="2 3">CBS 124.78</strain>
    </source>
</reference>
<dbReference type="RefSeq" id="XP_062802611.1">
    <property type="nucleotide sequence ID" value="XM_062943854.1"/>
</dbReference>
<dbReference type="EMBL" id="JAFFHC010000002">
    <property type="protein sequence ID" value="KAK4679141.1"/>
    <property type="molecule type" value="Genomic_DNA"/>
</dbReference>
<feature type="compositionally biased region" description="Low complexity" evidence="1">
    <location>
        <begin position="63"/>
        <end position="74"/>
    </location>
</feature>
<feature type="compositionally biased region" description="Basic and acidic residues" evidence="1">
    <location>
        <begin position="176"/>
        <end position="185"/>
    </location>
</feature>
<feature type="region of interest" description="Disordered" evidence="1">
    <location>
        <begin position="208"/>
        <end position="314"/>
    </location>
</feature>
<feature type="region of interest" description="Disordered" evidence="1">
    <location>
        <begin position="63"/>
        <end position="87"/>
    </location>
</feature>
<organism evidence="2 3">
    <name type="scientific">Podospora pseudoanserina</name>
    <dbReference type="NCBI Taxonomy" id="2609844"/>
    <lineage>
        <taxon>Eukaryota</taxon>
        <taxon>Fungi</taxon>
        <taxon>Dikarya</taxon>
        <taxon>Ascomycota</taxon>
        <taxon>Pezizomycotina</taxon>
        <taxon>Sordariomycetes</taxon>
        <taxon>Sordariomycetidae</taxon>
        <taxon>Sordariales</taxon>
        <taxon>Podosporaceae</taxon>
        <taxon>Podospora</taxon>
    </lineage>
</organism>
<feature type="region of interest" description="Disordered" evidence="1">
    <location>
        <begin position="145"/>
        <end position="185"/>
    </location>
</feature>
<accession>A0ABR0IFF6</accession>
<dbReference type="GeneID" id="87964719"/>
<feature type="region of interest" description="Disordered" evidence="1">
    <location>
        <begin position="1"/>
        <end position="25"/>
    </location>
</feature>
<name>A0ABR0IFF6_9PEZI</name>
<gene>
    <name evidence="2" type="ORF">QC764_201490</name>
</gene>
<proteinExistence type="predicted"/>
<dbReference type="Proteomes" id="UP001323617">
    <property type="component" value="Unassembled WGS sequence"/>
</dbReference>
<sequence>MSIDTFASNLGRKVSPSATPPAVAKGHKSVKSLATFFEEGGSPAATTVPSSSNPSNLLVATSSSVFAPSPSSKPKLLRDPHEPDDNDLTLLDYKQFMANLPLGRCLDDLELPTRAAASSSRQLHPEAPNSQHAQEAKNVLANLDRLFPPLPPLDDSPVPASDPEPSSAAGQELAPEPERTQEWAKAYRDATRRVLSIDWDEIEEDDIFRPPSFVLPPPPSPRPAFSPSSPRLQPVTEEQEDESNESHNSYQQDEQDQQRRSREYQPKERYHQAEEQQHQYEKYQLAKEQQKHRPNKRHQPEQPSQQEQHPHHHSKLALLSLADSPATPLLHPIVLPRCRLALLRHHHRVTPLLLSLPSPLPFFSPLFLLPRNRSAAPLQEQQPGIMNERGRSL</sequence>
<comment type="caution">
    <text evidence="2">The sequence shown here is derived from an EMBL/GenBank/DDBJ whole genome shotgun (WGS) entry which is preliminary data.</text>
</comment>
<feature type="compositionally biased region" description="Pro residues" evidence="1">
    <location>
        <begin position="213"/>
        <end position="224"/>
    </location>
</feature>
<evidence type="ECO:0000313" key="2">
    <source>
        <dbReference type="EMBL" id="KAK4679141.1"/>
    </source>
</evidence>
<keyword evidence="3" id="KW-1185">Reference proteome</keyword>